<protein>
    <submittedName>
        <fullName evidence="1">Phage tail protein I</fullName>
    </submittedName>
</protein>
<dbReference type="InterPro" id="IPR006521">
    <property type="entry name" value="Tail_protein_I"/>
</dbReference>
<dbReference type="HOGENOM" id="CLU_086293_0_0_7"/>
<dbReference type="eggNOG" id="COG4385">
    <property type="taxonomic scope" value="Bacteria"/>
</dbReference>
<organism evidence="1 2">
    <name type="scientific">Desulfocurvibacter africanus subsp. africanus str. Walvis Bay</name>
    <dbReference type="NCBI Taxonomy" id="690850"/>
    <lineage>
        <taxon>Bacteria</taxon>
        <taxon>Pseudomonadati</taxon>
        <taxon>Thermodesulfobacteriota</taxon>
        <taxon>Desulfovibrionia</taxon>
        <taxon>Desulfovibrionales</taxon>
        <taxon>Desulfovibrionaceae</taxon>
        <taxon>Desulfocurvibacter</taxon>
    </lineage>
</organism>
<reference evidence="1 2" key="1">
    <citation type="journal article" date="2011" name="J. Bacteriol.">
        <title>Genome sequence of the mercury-methylating and pleomorphic Desulfovibrio africanus Strain Walvis Bay.</title>
        <authorList>
            <person name="Brown S.D."/>
            <person name="Wall J.D."/>
            <person name="Kucken A.M."/>
            <person name="Gilmour C.C."/>
            <person name="Podar M."/>
            <person name="Brandt C.C."/>
            <person name="Teshima H."/>
            <person name="Detter J.C."/>
            <person name="Han C.S."/>
            <person name="Land M.L."/>
            <person name="Lucas S."/>
            <person name="Han J."/>
            <person name="Pennacchio L."/>
            <person name="Nolan M."/>
            <person name="Pitluck S."/>
            <person name="Woyke T."/>
            <person name="Goodwin L."/>
            <person name="Palumbo A.V."/>
            <person name="Elias D.A."/>
        </authorList>
    </citation>
    <scope>NUCLEOTIDE SEQUENCE [LARGE SCALE GENOMIC DNA]</scope>
    <source>
        <strain evidence="1 2">Walvis Bay</strain>
    </source>
</reference>
<dbReference type="AlphaFoldDB" id="F3YY39"/>
<proteinExistence type="predicted"/>
<dbReference type="Pfam" id="PF09684">
    <property type="entry name" value="Tail_P2_I"/>
    <property type="match status" value="1"/>
</dbReference>
<dbReference type="KEGG" id="daf:Desaf_3534"/>
<evidence type="ECO:0000313" key="1">
    <source>
        <dbReference type="EMBL" id="EGJ51815.1"/>
    </source>
</evidence>
<name>F3YY39_DESAF</name>
<gene>
    <name evidence="1" type="ORF">Desaf_3534</name>
</gene>
<dbReference type="NCBIfam" id="TIGR01634">
    <property type="entry name" value="tail_P2_I"/>
    <property type="match status" value="1"/>
</dbReference>
<dbReference type="RefSeq" id="WP_014261429.1">
    <property type="nucleotide sequence ID" value="NC_016629.1"/>
</dbReference>
<dbReference type="STRING" id="690850.Desaf_3534"/>
<dbReference type="EMBL" id="CP003221">
    <property type="protein sequence ID" value="EGJ51815.1"/>
    <property type="molecule type" value="Genomic_DNA"/>
</dbReference>
<keyword evidence="2" id="KW-1185">Reference proteome</keyword>
<dbReference type="Proteomes" id="UP000007844">
    <property type="component" value="Chromosome"/>
</dbReference>
<evidence type="ECO:0000313" key="2">
    <source>
        <dbReference type="Proteomes" id="UP000007844"/>
    </source>
</evidence>
<accession>F3YY39</accession>
<sequence length="222" mass="24879">MSRSLREVDLLELVPVSIRHDPAVQAATRALQQEYLAVQDELARVLIRPRLDELDEPLLSLLAWEEHLDGHEGWLLAAGEQEQRALIKQAAEIHRTKGTLFAVRRVFELLGMRAFIERWYEHGGAPGTFRVEVLEIGNQGLDQGMYELLDRLVDEYKAARSHMTGLKIFLTGKAQLCLAGAMLGGEAITVYPWSTREVQASGLLRLGAGYQCVETVTIYPLS</sequence>